<sequence length="25" mass="2886">MKKKIKYGSHGCFSLSLGRFLSYCM</sequence>
<evidence type="ECO:0000313" key="1">
    <source>
        <dbReference type="EMBL" id="MBX13085.1"/>
    </source>
</evidence>
<dbReference type="EMBL" id="GGEC01032601">
    <property type="protein sequence ID" value="MBX13085.1"/>
    <property type="molecule type" value="Transcribed_RNA"/>
</dbReference>
<accession>A0A2P2L552</accession>
<name>A0A2P2L552_RHIMU</name>
<protein>
    <submittedName>
        <fullName evidence="1">Uncharacterized protein</fullName>
    </submittedName>
</protein>
<organism evidence="1">
    <name type="scientific">Rhizophora mucronata</name>
    <name type="common">Asiatic mangrove</name>
    <dbReference type="NCBI Taxonomy" id="61149"/>
    <lineage>
        <taxon>Eukaryota</taxon>
        <taxon>Viridiplantae</taxon>
        <taxon>Streptophyta</taxon>
        <taxon>Embryophyta</taxon>
        <taxon>Tracheophyta</taxon>
        <taxon>Spermatophyta</taxon>
        <taxon>Magnoliopsida</taxon>
        <taxon>eudicotyledons</taxon>
        <taxon>Gunneridae</taxon>
        <taxon>Pentapetalae</taxon>
        <taxon>rosids</taxon>
        <taxon>fabids</taxon>
        <taxon>Malpighiales</taxon>
        <taxon>Rhizophoraceae</taxon>
        <taxon>Rhizophora</taxon>
    </lineage>
</organism>
<dbReference type="AlphaFoldDB" id="A0A2P2L552"/>
<reference evidence="1" key="1">
    <citation type="submission" date="2018-02" db="EMBL/GenBank/DDBJ databases">
        <title>Rhizophora mucronata_Transcriptome.</title>
        <authorList>
            <person name="Meera S.P."/>
            <person name="Sreeshan A."/>
            <person name="Augustine A."/>
        </authorList>
    </citation>
    <scope>NUCLEOTIDE SEQUENCE</scope>
    <source>
        <tissue evidence="1">Leaf</tissue>
    </source>
</reference>
<proteinExistence type="predicted"/>